<dbReference type="Proteomes" id="UP000195814">
    <property type="component" value="Chromosome"/>
</dbReference>
<keyword evidence="1 2" id="KW-0645">Protease</keyword>
<dbReference type="PANTHER" id="PTHR10046">
    <property type="entry name" value="ATP DEPENDENT LON PROTEASE FAMILY MEMBER"/>
    <property type="match status" value="1"/>
</dbReference>
<dbReference type="InterPro" id="IPR008269">
    <property type="entry name" value="Lon_proteolytic"/>
</dbReference>
<dbReference type="PROSITE" id="PS51786">
    <property type="entry name" value="LON_PROTEOLYTIC"/>
    <property type="match status" value="1"/>
</dbReference>
<keyword evidence="2" id="KW-0720">Serine protease</keyword>
<dbReference type="PRINTS" id="PR00830">
    <property type="entry name" value="ENDOLAPTASE"/>
</dbReference>
<dbReference type="GO" id="GO:0004252">
    <property type="term" value="F:serine-type endopeptidase activity"/>
    <property type="evidence" value="ECO:0007669"/>
    <property type="project" value="UniProtKB-UniRule"/>
</dbReference>
<dbReference type="Pfam" id="PF05362">
    <property type="entry name" value="Lon_C"/>
    <property type="match status" value="1"/>
</dbReference>
<evidence type="ECO:0000313" key="7">
    <source>
        <dbReference type="Proteomes" id="UP000195814"/>
    </source>
</evidence>
<dbReference type="InterPro" id="IPR027065">
    <property type="entry name" value="Lon_Prtase"/>
</dbReference>
<feature type="active site" evidence="2">
    <location>
        <position position="486"/>
    </location>
</feature>
<comment type="similarity">
    <text evidence="2">Belongs to the peptidase S16 family.</text>
</comment>
<feature type="active site" evidence="2">
    <location>
        <position position="443"/>
    </location>
</feature>
<dbReference type="Gene3D" id="3.40.50.300">
    <property type="entry name" value="P-loop containing nucleotide triphosphate hydrolases"/>
    <property type="match status" value="1"/>
</dbReference>
<organism evidence="4 7">
    <name type="scientific">Tatumella citrea</name>
    <name type="common">Pantoea citrea</name>
    <dbReference type="NCBI Taxonomy" id="53336"/>
    <lineage>
        <taxon>Bacteria</taxon>
        <taxon>Pseudomonadati</taxon>
        <taxon>Pseudomonadota</taxon>
        <taxon>Gammaproteobacteria</taxon>
        <taxon>Enterobacterales</taxon>
        <taxon>Erwiniaceae</taxon>
        <taxon>Tatumella</taxon>
    </lineage>
</organism>
<dbReference type="GO" id="GO:0004176">
    <property type="term" value="F:ATP-dependent peptidase activity"/>
    <property type="evidence" value="ECO:0007669"/>
    <property type="project" value="UniProtKB-UniRule"/>
</dbReference>
<dbReference type="Gene3D" id="3.30.230.10">
    <property type="match status" value="1"/>
</dbReference>
<dbReference type="InterPro" id="IPR041699">
    <property type="entry name" value="AAA_32"/>
</dbReference>
<evidence type="ECO:0000256" key="2">
    <source>
        <dbReference type="PROSITE-ProRule" id="PRU01122"/>
    </source>
</evidence>
<name>A0A1Y0L6G5_TATCI</name>
<dbReference type="KEGG" id="tci:A7K98_06985"/>
<dbReference type="GO" id="GO:0005524">
    <property type="term" value="F:ATP binding"/>
    <property type="evidence" value="ECO:0007669"/>
    <property type="project" value="InterPro"/>
</dbReference>
<evidence type="ECO:0000313" key="5">
    <source>
        <dbReference type="EMBL" id="ARU97586.1"/>
    </source>
</evidence>
<dbReference type="Pfam" id="PF13654">
    <property type="entry name" value="AAA_32"/>
    <property type="match status" value="1"/>
</dbReference>
<evidence type="ECO:0000259" key="3">
    <source>
        <dbReference type="PROSITE" id="PS51786"/>
    </source>
</evidence>
<proteinExistence type="inferred from homology"/>
<dbReference type="InterPro" id="IPR014721">
    <property type="entry name" value="Ribsml_uS5_D2-typ_fold_subgr"/>
</dbReference>
<dbReference type="GO" id="GO:0006508">
    <property type="term" value="P:proteolysis"/>
    <property type="evidence" value="ECO:0007669"/>
    <property type="project" value="UniProtKB-KW"/>
</dbReference>
<dbReference type="Proteomes" id="UP000195729">
    <property type="component" value="Chromosome"/>
</dbReference>
<protein>
    <recommendedName>
        <fullName evidence="2">endopeptidase La</fullName>
        <ecNumber evidence="2">3.4.21.53</ecNumber>
    </recommendedName>
</protein>
<evidence type="ECO:0000256" key="1">
    <source>
        <dbReference type="ARBA" id="ARBA00022670"/>
    </source>
</evidence>
<keyword evidence="6" id="KW-1185">Reference proteome</keyword>
<dbReference type="InterPro" id="IPR020568">
    <property type="entry name" value="Ribosomal_Su5_D2-typ_SF"/>
</dbReference>
<sequence>MNAITLISSQLSWQALQPDTSQYEAAFSRPSDDDDDIQASVQPRLMNALAYLDSQTLMTVLMVRSQENTDYLSRIASACMAVSESDPENPAVAQGWNYQQQTDGSYLLAEAPADQALFCQQSGIYFSEWVECSELFGVVRQQGNKLVPEPGLLHQANGGTLILSVRTLLEQPLMWLRLKKYLTNGSFEWVPADERKPFPFALPALPLNVKLILCGDRDALAAFQESEPELMENALYSEFEEQWRIHDDEDMTLWCEWVRTLCRELMLPEIADDGWPLLVVEGCRYTGDQTLLPLCPRWIQRQLMDAVTYGGEINAESLRGALEARVWRESFLPERMQEEISEQQILIDTDGEVTGQVNGLSVLDFPGHPRPWGEPSRITCVVHYGDGEVMDIERKAELGGNLHAKGMMIIQAYLISELELEQQLPFSASMVFEQSYSEVDGDSASLAELCALVSALSQQPLSQSIAVTGSVDQLGNIQPVGGLNEKIEGFFTVCSQRELTGKQGVIIPQTNVRHLSLSTEVVEAVKAGQFHLWAVDSAEEAIELLTGKKWRADDESEDLLSLIQERITRATQPETRGGTGLLRWLNWFNQR</sequence>
<dbReference type="EMBL" id="CP015581">
    <property type="protein sequence ID" value="ARU97586.1"/>
    <property type="molecule type" value="Genomic_DNA"/>
</dbReference>
<comment type="catalytic activity">
    <reaction evidence="2">
        <text>Hydrolysis of proteins in presence of ATP.</text>
        <dbReference type="EC" id="3.4.21.53"/>
    </reaction>
</comment>
<gene>
    <name evidence="4" type="ORF">A7K98_06985</name>
    <name evidence="5" type="ORF">A7K99_06985</name>
</gene>
<accession>A0A1Y0L6G5</accession>
<evidence type="ECO:0000313" key="4">
    <source>
        <dbReference type="EMBL" id="ARU93547.1"/>
    </source>
</evidence>
<dbReference type="EC" id="3.4.21.53" evidence="2"/>
<evidence type="ECO:0000313" key="6">
    <source>
        <dbReference type="Proteomes" id="UP000195729"/>
    </source>
</evidence>
<reference evidence="6 7" key="1">
    <citation type="submission" date="2016-05" db="EMBL/GenBank/DDBJ databases">
        <title>Complete genome sequence of two 2,5-diketo-D-glunonic acid producing strain Tatumella citrea.</title>
        <authorList>
            <person name="Duan C."/>
            <person name="Yang J."/>
            <person name="Yang S."/>
        </authorList>
    </citation>
    <scope>NUCLEOTIDE SEQUENCE [LARGE SCALE GENOMIC DNA]</scope>
    <source>
        <strain evidence="5 6">ATCC 39140</strain>
        <strain evidence="4 7">DSM 13699</strain>
    </source>
</reference>
<feature type="domain" description="Lon proteolytic" evidence="3">
    <location>
        <begin position="351"/>
        <end position="548"/>
    </location>
</feature>
<dbReference type="EMBL" id="CP015579">
    <property type="protein sequence ID" value="ARU93547.1"/>
    <property type="molecule type" value="Genomic_DNA"/>
</dbReference>
<keyword evidence="2" id="KW-0378">Hydrolase</keyword>
<dbReference type="GO" id="GO:0030163">
    <property type="term" value="P:protein catabolic process"/>
    <property type="evidence" value="ECO:0007669"/>
    <property type="project" value="InterPro"/>
</dbReference>
<dbReference type="InterPro" id="IPR027417">
    <property type="entry name" value="P-loop_NTPase"/>
</dbReference>
<dbReference type="SUPFAM" id="SSF54211">
    <property type="entry name" value="Ribosomal protein S5 domain 2-like"/>
    <property type="match status" value="1"/>
</dbReference>
<dbReference type="AlphaFoldDB" id="A0A1Y0L6G5"/>